<dbReference type="Gene3D" id="3.40.50.300">
    <property type="entry name" value="P-loop containing nucleotide triphosphate hydrolases"/>
    <property type="match status" value="1"/>
</dbReference>
<dbReference type="GO" id="GO:0043139">
    <property type="term" value="F:5'-3' DNA helicase activity"/>
    <property type="evidence" value="ECO:0007669"/>
    <property type="project" value="InterPro"/>
</dbReference>
<dbReference type="SUPFAM" id="SSF52540">
    <property type="entry name" value="P-loop containing nucleoside triphosphate hydrolases"/>
    <property type="match status" value="1"/>
</dbReference>
<keyword evidence="4" id="KW-1185">Reference proteome</keyword>
<dbReference type="InterPro" id="IPR027417">
    <property type="entry name" value="P-loop_NTPase"/>
</dbReference>
<dbReference type="InterPro" id="IPR027032">
    <property type="entry name" value="Twinkle-like"/>
</dbReference>
<dbReference type="RefSeq" id="WP_211848295.1">
    <property type="nucleotide sequence ID" value="NZ_JAAEDL010000022.1"/>
</dbReference>
<protein>
    <submittedName>
        <fullName evidence="3">Toprim domain-containing protein</fullName>
    </submittedName>
</protein>
<evidence type="ECO:0000313" key="4">
    <source>
        <dbReference type="Proteomes" id="UP001138709"/>
    </source>
</evidence>
<dbReference type="InterPro" id="IPR006171">
    <property type="entry name" value="TOPRIM_dom"/>
</dbReference>
<dbReference type="Pfam" id="PF13662">
    <property type="entry name" value="Toprim_4"/>
    <property type="match status" value="1"/>
</dbReference>
<reference evidence="3" key="2">
    <citation type="journal article" date="2021" name="Syst. Appl. Microbiol.">
        <title>Roseomonas hellenica sp. nov., isolated from roots of wild-growing Alkanna tinctoria.</title>
        <authorList>
            <person name="Rat A."/>
            <person name="Naranjo H.D."/>
            <person name="Lebbe L."/>
            <person name="Cnockaert M."/>
            <person name="Krigas N."/>
            <person name="Grigoriadou K."/>
            <person name="Maloupa E."/>
            <person name="Willems A."/>
        </authorList>
    </citation>
    <scope>NUCLEOTIDE SEQUENCE</scope>
    <source>
        <strain evidence="3">LMG 31228</strain>
    </source>
</reference>
<dbReference type="Proteomes" id="UP001138709">
    <property type="component" value="Unassembled WGS sequence"/>
</dbReference>
<dbReference type="CDD" id="cd01029">
    <property type="entry name" value="TOPRIM_primases"/>
    <property type="match status" value="1"/>
</dbReference>
<dbReference type="GO" id="GO:0003697">
    <property type="term" value="F:single-stranded DNA binding"/>
    <property type="evidence" value="ECO:0007669"/>
    <property type="project" value="InterPro"/>
</dbReference>
<reference evidence="3" key="1">
    <citation type="submission" date="2020-01" db="EMBL/GenBank/DDBJ databases">
        <authorList>
            <person name="Rat A."/>
        </authorList>
    </citation>
    <scope>NUCLEOTIDE SEQUENCE</scope>
    <source>
        <strain evidence="3">LMG 31228</strain>
    </source>
</reference>
<dbReference type="InterPro" id="IPR034154">
    <property type="entry name" value="TOPRIM_DnaG/twinkle"/>
</dbReference>
<feature type="region of interest" description="Disordered" evidence="1">
    <location>
        <begin position="87"/>
        <end position="108"/>
    </location>
</feature>
<organism evidence="3 4">
    <name type="scientific">Neoroseomonas eburnea</name>
    <dbReference type="NCBI Taxonomy" id="1346889"/>
    <lineage>
        <taxon>Bacteria</taxon>
        <taxon>Pseudomonadati</taxon>
        <taxon>Pseudomonadota</taxon>
        <taxon>Alphaproteobacteria</taxon>
        <taxon>Acetobacterales</taxon>
        <taxon>Acetobacteraceae</taxon>
        <taxon>Neoroseomonas</taxon>
    </lineage>
</organism>
<dbReference type="EMBL" id="JAAEDL010000022">
    <property type="protein sequence ID" value="MBR0682758.1"/>
    <property type="molecule type" value="Genomic_DNA"/>
</dbReference>
<accession>A0A9X9XGC2</accession>
<comment type="caution">
    <text evidence="3">The sequence shown here is derived from an EMBL/GenBank/DDBJ whole genome shotgun (WGS) entry which is preliminary data.</text>
</comment>
<sequence length="606" mass="66668">MAYRPDPSRPFLVGDSLPDILAEAGIALGRAQLPSPGGTVKLLCPACGGGTTREASLSLHVDDDGAGAVWQCHRGKCPGSAIVPGSGRIAAPRSGVQRQREPAKPPRQYQPEAIARPETLYRWAEERGISAETVDAFGLFVAPAWFPQAQEERPAIVFPYRWRGEVVGHKYRDRDKNHAQDPGTLPTLFNIDAVTSPDVVVWVEGEPDVMAAHEAGYRQIVSLRDGAPAQLRDEDDPKRRDDKRFAALDTHADLLAEVAKFILAGDMDEPGRVLREELARRLGKHRCWIVTWPEGCKDCNDTLRQHGPERVRECIEAAQPYPMAGVQRVVTGTLLAHRAAPPPPVLSTGTGAGDKVFRFPGDGRIIVITGYPNQGKTAFATFSMIHVMREHGRRFAVFSPEMLPWQEYAARCAEVLTGKPFRGGPQMAGMTDSELADAEWWLGDRLIMLVPDSEDAAPTLDWVLERTRAAVLQHGVTDLLIDPWNELSFDRRGESETDHIGRALQRLRAFGLRHGVNVWVLAHPAKPPPLRPGEKVDPPSLLSIAGSAHWANKADLGLTVHEGKVFVTKARFRRWGRRGTSVALDFDHVTGRFSTPLGGYDMEPAA</sequence>
<gene>
    <name evidence="3" type="ORF">GXW74_19860</name>
</gene>
<evidence type="ECO:0000259" key="2">
    <source>
        <dbReference type="Pfam" id="PF13662"/>
    </source>
</evidence>
<dbReference type="AlphaFoldDB" id="A0A9X9XGC2"/>
<name>A0A9X9XGC2_9PROT</name>
<dbReference type="Gene3D" id="3.40.1360.10">
    <property type="match status" value="1"/>
</dbReference>
<dbReference type="PANTHER" id="PTHR12873">
    <property type="entry name" value="T7-LIKE MITOCHONDRIAL DNA HELICASE"/>
    <property type="match status" value="1"/>
</dbReference>
<evidence type="ECO:0000313" key="3">
    <source>
        <dbReference type="EMBL" id="MBR0682758.1"/>
    </source>
</evidence>
<evidence type="ECO:0000256" key="1">
    <source>
        <dbReference type="SAM" id="MobiDB-lite"/>
    </source>
</evidence>
<dbReference type="PANTHER" id="PTHR12873:SF0">
    <property type="entry name" value="TWINKLE MTDNA HELICASE"/>
    <property type="match status" value="1"/>
</dbReference>
<dbReference type="SUPFAM" id="SSF56731">
    <property type="entry name" value="DNA primase core"/>
    <property type="match status" value="1"/>
</dbReference>
<proteinExistence type="predicted"/>
<feature type="domain" description="Toprim" evidence="2">
    <location>
        <begin position="200"/>
        <end position="286"/>
    </location>
</feature>